<protein>
    <submittedName>
        <fullName evidence="1">Type IV secretory pathway, VirD4 components</fullName>
    </submittedName>
</protein>
<dbReference type="GO" id="GO:0016020">
    <property type="term" value="C:membrane"/>
    <property type="evidence" value="ECO:0007669"/>
    <property type="project" value="InterPro"/>
</dbReference>
<dbReference type="EMBL" id="CYXT01000042">
    <property type="protein sequence ID" value="CUN19618.1"/>
    <property type="molecule type" value="Genomic_DNA"/>
</dbReference>
<evidence type="ECO:0000313" key="2">
    <source>
        <dbReference type="Proteomes" id="UP000095598"/>
    </source>
</evidence>
<dbReference type="AlphaFoldDB" id="A0A173V1B1"/>
<sequence length="310" mass="36389">MNQEKFMKKILAAGITNEAVSAEDAMEQMIKEKNRVLQIGKSFVIYDPNGKIMRHTAAGFKKEEYKVKVLDLVQMKEENHYNPLYYCRNEAEAMSYARYLINKLGNNNEETFMTRAEIALLTALLCYIKMERPKKEQNFASIMKMLHAQMNDIDMNTYHYLDDLFFNLEKKSMDHIAVKQWKVFQVNHWKDQRRILASLAAKLSIFDLPMIEQLTSTDDLELDQMKDQTTVLFVKIPTFNDSYDILTELLCFQLMNMKDCDHVSGWTEYQKKESPKKERHESKAIETPRTVDRASQIIKSTADNSIWDFV</sequence>
<evidence type="ECO:0000313" key="1">
    <source>
        <dbReference type="EMBL" id="CUN19618.1"/>
    </source>
</evidence>
<dbReference type="Proteomes" id="UP000095598">
    <property type="component" value="Unassembled WGS sequence"/>
</dbReference>
<reference evidence="1 2" key="1">
    <citation type="submission" date="2015-09" db="EMBL/GenBank/DDBJ databases">
        <authorList>
            <consortium name="Pathogen Informatics"/>
        </authorList>
    </citation>
    <scope>NUCLEOTIDE SEQUENCE [LARGE SCALE GENOMIC DNA]</scope>
    <source>
        <strain evidence="1 2">2789STDY5608868</strain>
    </source>
</reference>
<dbReference type="Pfam" id="PF02534">
    <property type="entry name" value="T4SS-DNA_transf"/>
    <property type="match status" value="1"/>
</dbReference>
<dbReference type="RefSeq" id="WP_044920866.1">
    <property type="nucleotide sequence ID" value="NZ_CYXT01000042.1"/>
</dbReference>
<accession>A0A173V1B1</accession>
<gene>
    <name evidence="1" type="ORF">ERS852425_03256</name>
</gene>
<proteinExistence type="predicted"/>
<organism evidence="1 2">
    <name type="scientific">Anaerostipes hadrus</name>
    <dbReference type="NCBI Taxonomy" id="649756"/>
    <lineage>
        <taxon>Bacteria</taxon>
        <taxon>Bacillati</taxon>
        <taxon>Bacillota</taxon>
        <taxon>Clostridia</taxon>
        <taxon>Lachnospirales</taxon>
        <taxon>Lachnospiraceae</taxon>
        <taxon>Anaerostipes</taxon>
    </lineage>
</organism>
<name>A0A173V1B1_ANAHA</name>
<dbReference type="InterPro" id="IPR003688">
    <property type="entry name" value="TraG/VirD4"/>
</dbReference>